<reference evidence="4" key="1">
    <citation type="submission" date="2021-02" db="EMBL/GenBank/DDBJ databases">
        <authorList>
            <person name="Nowell W R."/>
        </authorList>
    </citation>
    <scope>NUCLEOTIDE SEQUENCE</scope>
</reference>
<dbReference type="Proteomes" id="UP000663844">
    <property type="component" value="Unassembled WGS sequence"/>
</dbReference>
<evidence type="ECO:0000313" key="4">
    <source>
        <dbReference type="EMBL" id="CAF3840584.1"/>
    </source>
</evidence>
<dbReference type="Proteomes" id="UP000663860">
    <property type="component" value="Unassembled WGS sequence"/>
</dbReference>
<accession>A0A819DX70</accession>
<dbReference type="EMBL" id="CAJNOG010000328">
    <property type="protein sequence ID" value="CAF1177244.1"/>
    <property type="molecule type" value="Genomic_DNA"/>
</dbReference>
<gene>
    <name evidence="2" type="ORF">IZO911_LOCUS39421</name>
    <name evidence="1" type="ORF">JYZ213_LOCUS25569</name>
    <name evidence="4" type="ORF">KXQ929_LOCUS19454</name>
    <name evidence="3" type="ORF">OXD698_LOCUS16018</name>
</gene>
<evidence type="ECO:0000313" key="3">
    <source>
        <dbReference type="EMBL" id="CAF3761013.1"/>
    </source>
</evidence>
<evidence type="ECO:0000313" key="1">
    <source>
        <dbReference type="EMBL" id="CAF1177244.1"/>
    </source>
</evidence>
<organism evidence="4 5">
    <name type="scientific">Adineta steineri</name>
    <dbReference type="NCBI Taxonomy" id="433720"/>
    <lineage>
        <taxon>Eukaryota</taxon>
        <taxon>Metazoa</taxon>
        <taxon>Spiralia</taxon>
        <taxon>Gnathifera</taxon>
        <taxon>Rotifera</taxon>
        <taxon>Eurotatoria</taxon>
        <taxon>Bdelloidea</taxon>
        <taxon>Adinetida</taxon>
        <taxon>Adinetidae</taxon>
        <taxon>Adineta</taxon>
    </lineage>
</organism>
<dbReference type="EMBL" id="CAJNOE010001197">
    <property type="protein sequence ID" value="CAF1399731.1"/>
    <property type="molecule type" value="Genomic_DNA"/>
</dbReference>
<dbReference type="EMBL" id="CAJOBB010001319">
    <property type="protein sequence ID" value="CAF3840584.1"/>
    <property type="molecule type" value="Genomic_DNA"/>
</dbReference>
<sequence>MVAGNGNTGANSGLAAAEAVVACRSMGCSKVASVNGGAYWQQTQACRFTCPDGASALQTCYYMLHSLKCPADGMNLKECIQRGFWGFGGATPGSYGVNLVCTECGED</sequence>
<dbReference type="AlphaFoldDB" id="A0A819DX70"/>
<protein>
    <submittedName>
        <fullName evidence="4">Uncharacterized protein</fullName>
    </submittedName>
</protein>
<dbReference type="Proteomes" id="UP000663868">
    <property type="component" value="Unassembled WGS sequence"/>
</dbReference>
<dbReference type="Proteomes" id="UP000663845">
    <property type="component" value="Unassembled WGS sequence"/>
</dbReference>
<evidence type="ECO:0000313" key="5">
    <source>
        <dbReference type="Proteomes" id="UP000663868"/>
    </source>
</evidence>
<comment type="caution">
    <text evidence="4">The sequence shown here is derived from an EMBL/GenBank/DDBJ whole genome shotgun (WGS) entry which is preliminary data.</text>
</comment>
<proteinExistence type="predicted"/>
<name>A0A819DX70_9BILA</name>
<dbReference type="EMBL" id="CAJOAZ010001079">
    <property type="protein sequence ID" value="CAF3761013.1"/>
    <property type="molecule type" value="Genomic_DNA"/>
</dbReference>
<evidence type="ECO:0000313" key="2">
    <source>
        <dbReference type="EMBL" id="CAF1399731.1"/>
    </source>
</evidence>